<keyword evidence="5" id="KW-1133">Transmembrane helix</keyword>
<dbReference type="PANTHER" id="PTHR11062:SF184">
    <property type="entry name" value="EXOSTOSIN FAMILY PROTEIN"/>
    <property type="match status" value="1"/>
</dbReference>
<dbReference type="PROSITE" id="PS51257">
    <property type="entry name" value="PROKAR_LIPOPROTEIN"/>
    <property type="match status" value="1"/>
</dbReference>
<dbReference type="OMA" id="CTCDCRS"/>
<dbReference type="KEGG" id="smo:SELMODRAFT_418827"/>
<accession>D8S6H9</accession>
<feature type="transmembrane region" description="Helical" evidence="5">
    <location>
        <begin position="12"/>
        <end position="37"/>
    </location>
</feature>
<keyword evidence="4" id="KW-0333">Golgi apparatus</keyword>
<evidence type="ECO:0000256" key="2">
    <source>
        <dbReference type="ARBA" id="ARBA00010271"/>
    </source>
</evidence>
<organism evidence="8">
    <name type="scientific">Selaginella moellendorffii</name>
    <name type="common">Spikemoss</name>
    <dbReference type="NCBI Taxonomy" id="88036"/>
    <lineage>
        <taxon>Eukaryota</taxon>
        <taxon>Viridiplantae</taxon>
        <taxon>Streptophyta</taxon>
        <taxon>Embryophyta</taxon>
        <taxon>Tracheophyta</taxon>
        <taxon>Lycopodiopsida</taxon>
        <taxon>Selaginellales</taxon>
        <taxon>Selaginellaceae</taxon>
        <taxon>Selaginella</taxon>
    </lineage>
</organism>
<dbReference type="InterPro" id="IPR040911">
    <property type="entry name" value="Exostosin_GT47"/>
</dbReference>
<evidence type="ECO:0000256" key="3">
    <source>
        <dbReference type="ARBA" id="ARBA00022968"/>
    </source>
</evidence>
<evidence type="ECO:0000313" key="8">
    <source>
        <dbReference type="Proteomes" id="UP000001514"/>
    </source>
</evidence>
<keyword evidence="5" id="KW-0472">Membrane</keyword>
<reference evidence="7 8" key="1">
    <citation type="journal article" date="2011" name="Science">
        <title>The Selaginella genome identifies genetic changes associated with the evolution of vascular plants.</title>
        <authorList>
            <person name="Banks J.A."/>
            <person name="Nishiyama T."/>
            <person name="Hasebe M."/>
            <person name="Bowman J.L."/>
            <person name="Gribskov M."/>
            <person name="dePamphilis C."/>
            <person name="Albert V.A."/>
            <person name="Aono N."/>
            <person name="Aoyama T."/>
            <person name="Ambrose B.A."/>
            <person name="Ashton N.W."/>
            <person name="Axtell M.J."/>
            <person name="Barker E."/>
            <person name="Barker M.S."/>
            <person name="Bennetzen J.L."/>
            <person name="Bonawitz N.D."/>
            <person name="Chapple C."/>
            <person name="Cheng C."/>
            <person name="Correa L.G."/>
            <person name="Dacre M."/>
            <person name="DeBarry J."/>
            <person name="Dreyer I."/>
            <person name="Elias M."/>
            <person name="Engstrom E.M."/>
            <person name="Estelle M."/>
            <person name="Feng L."/>
            <person name="Finet C."/>
            <person name="Floyd S.K."/>
            <person name="Frommer W.B."/>
            <person name="Fujita T."/>
            <person name="Gramzow L."/>
            <person name="Gutensohn M."/>
            <person name="Harholt J."/>
            <person name="Hattori M."/>
            <person name="Heyl A."/>
            <person name="Hirai T."/>
            <person name="Hiwatashi Y."/>
            <person name="Ishikawa M."/>
            <person name="Iwata M."/>
            <person name="Karol K.G."/>
            <person name="Koehler B."/>
            <person name="Kolukisaoglu U."/>
            <person name="Kubo M."/>
            <person name="Kurata T."/>
            <person name="Lalonde S."/>
            <person name="Li K."/>
            <person name="Li Y."/>
            <person name="Litt A."/>
            <person name="Lyons E."/>
            <person name="Manning G."/>
            <person name="Maruyama T."/>
            <person name="Michael T.P."/>
            <person name="Mikami K."/>
            <person name="Miyazaki S."/>
            <person name="Morinaga S."/>
            <person name="Murata T."/>
            <person name="Mueller-Roeber B."/>
            <person name="Nelson D.R."/>
            <person name="Obara M."/>
            <person name="Oguri Y."/>
            <person name="Olmstead R.G."/>
            <person name="Onodera N."/>
            <person name="Petersen B.L."/>
            <person name="Pils B."/>
            <person name="Prigge M."/>
            <person name="Rensing S.A."/>
            <person name="Riano-Pachon D.M."/>
            <person name="Roberts A.W."/>
            <person name="Sato Y."/>
            <person name="Scheller H.V."/>
            <person name="Schulz B."/>
            <person name="Schulz C."/>
            <person name="Shakirov E.V."/>
            <person name="Shibagaki N."/>
            <person name="Shinohara N."/>
            <person name="Shippen D.E."/>
            <person name="Soerensen I."/>
            <person name="Sotooka R."/>
            <person name="Sugimoto N."/>
            <person name="Sugita M."/>
            <person name="Sumikawa N."/>
            <person name="Tanurdzic M."/>
            <person name="Theissen G."/>
            <person name="Ulvskov P."/>
            <person name="Wakazuki S."/>
            <person name="Weng J.K."/>
            <person name="Willats W.W."/>
            <person name="Wipf D."/>
            <person name="Wolf P.G."/>
            <person name="Yang L."/>
            <person name="Zimmer A.D."/>
            <person name="Zhu Q."/>
            <person name="Mitros T."/>
            <person name="Hellsten U."/>
            <person name="Loque D."/>
            <person name="Otillar R."/>
            <person name="Salamov A."/>
            <person name="Schmutz J."/>
            <person name="Shapiro H."/>
            <person name="Lindquist E."/>
            <person name="Lucas S."/>
            <person name="Rokhsar D."/>
            <person name="Grigoriev I.V."/>
        </authorList>
    </citation>
    <scope>NUCLEOTIDE SEQUENCE [LARGE SCALE GENOMIC DNA]</scope>
</reference>
<dbReference type="eggNOG" id="KOG1021">
    <property type="taxonomic scope" value="Eukaryota"/>
</dbReference>
<dbReference type="Pfam" id="PF03016">
    <property type="entry name" value="Exostosin_GT47"/>
    <property type="match status" value="1"/>
</dbReference>
<evidence type="ECO:0000256" key="4">
    <source>
        <dbReference type="ARBA" id="ARBA00023034"/>
    </source>
</evidence>
<dbReference type="Proteomes" id="UP000001514">
    <property type="component" value="Unassembled WGS sequence"/>
</dbReference>
<sequence>MGRAHGIKQVGAIPTLLVAIVAIACIVTALSSVFSAYRPPMDAAVIPGSAPDRSFLSSLDRFLERGLGARSRLSVPWTGSAEDLDRGMEDRARSSQVLRVYVYDMPEKFTLQLLRLFRDTYKETANLTSNGSPVHRLIEQHSIDYWLYADLLAPESQRLLKSVKRVLNPTEADIFYIPFFTTISYFLMEKQQCKQLYREALSWVTNQAAWKRSGGRDHVLPVHHPWSFKSVRRFMKTAIWLLPDLDSTGNWYKPGEVSLAKDIVLPYVPNVDACDAYCLETSWSQRHTFSIFCLSPAGDTPSSARLFDAIVSGCIPVIVSDELEPPFEGLVDYRKVALFVPSVKTTEKGWLVSYLRAITARQLSMLRSHMLEFSRHFQYSSPAQQLGPEDLTWQAVAGKLQSIRLHIRRAQRLVDGGRNVCTCDCRFANGSSAAI</sequence>
<dbReference type="InParanoid" id="D8S6H9"/>
<feature type="domain" description="Exostosin GT47" evidence="6">
    <location>
        <begin position="96"/>
        <end position="292"/>
    </location>
</feature>
<comment type="subcellular location">
    <subcellularLocation>
        <location evidence="1">Golgi apparatus membrane</location>
        <topology evidence="1">Single-pass type II membrane protein</topology>
    </subcellularLocation>
</comment>
<name>D8S6H9_SELML</name>
<keyword evidence="8" id="KW-1185">Reference proteome</keyword>
<evidence type="ECO:0000256" key="5">
    <source>
        <dbReference type="SAM" id="Phobius"/>
    </source>
</evidence>
<dbReference type="GO" id="GO:0016757">
    <property type="term" value="F:glycosyltransferase activity"/>
    <property type="evidence" value="ECO:0007669"/>
    <property type="project" value="InterPro"/>
</dbReference>
<dbReference type="AlphaFoldDB" id="D8S6H9"/>
<dbReference type="HOGENOM" id="CLU_033763_1_1_1"/>
<evidence type="ECO:0000256" key="1">
    <source>
        <dbReference type="ARBA" id="ARBA00004323"/>
    </source>
</evidence>
<dbReference type="STRING" id="88036.D8S6H9"/>
<keyword evidence="3" id="KW-0735">Signal-anchor</keyword>
<dbReference type="FunCoup" id="D8S6H9">
    <property type="interactions" value="1671"/>
</dbReference>
<evidence type="ECO:0000259" key="6">
    <source>
        <dbReference type="Pfam" id="PF03016"/>
    </source>
</evidence>
<dbReference type="InterPro" id="IPR004263">
    <property type="entry name" value="Exostosin"/>
</dbReference>
<comment type="similarity">
    <text evidence="2">Belongs to the glycosyltransferase 47 family.</text>
</comment>
<dbReference type="PANTHER" id="PTHR11062">
    <property type="entry name" value="EXOSTOSIN HEPARAN SULFATE GLYCOSYLTRANSFERASE -RELATED"/>
    <property type="match status" value="1"/>
</dbReference>
<keyword evidence="5" id="KW-0812">Transmembrane</keyword>
<protein>
    <recommendedName>
        <fullName evidence="6">Exostosin GT47 domain-containing protein</fullName>
    </recommendedName>
</protein>
<proteinExistence type="inferred from homology"/>
<dbReference type="Gramene" id="EFJ20066">
    <property type="protein sequence ID" value="EFJ20066"/>
    <property type="gene ID" value="SELMODRAFT_418827"/>
</dbReference>
<dbReference type="EMBL" id="GL377604">
    <property type="protein sequence ID" value="EFJ20066.1"/>
    <property type="molecule type" value="Genomic_DNA"/>
</dbReference>
<dbReference type="GO" id="GO:0000139">
    <property type="term" value="C:Golgi membrane"/>
    <property type="evidence" value="ECO:0007669"/>
    <property type="project" value="UniProtKB-SubCell"/>
</dbReference>
<gene>
    <name evidence="7" type="ORF">SELMODRAFT_418827</name>
</gene>
<evidence type="ECO:0000313" key="7">
    <source>
        <dbReference type="EMBL" id="EFJ20066.1"/>
    </source>
</evidence>